<dbReference type="Pfam" id="PF10075">
    <property type="entry name" value="CSN8_PSD8_EIF3K"/>
    <property type="match status" value="1"/>
</dbReference>
<protein>
    <recommendedName>
        <fullName evidence="5">Eukaryotic translation initiation factor 3 subunit K</fullName>
        <shortName evidence="5">eIF3k</shortName>
    </recommendedName>
    <alternativeName>
        <fullName evidence="5">eIF-3 p25</fullName>
    </alternativeName>
</protein>
<dbReference type="Proteomes" id="UP000677054">
    <property type="component" value="Unassembled WGS sequence"/>
</dbReference>
<dbReference type="InterPro" id="IPR036390">
    <property type="entry name" value="WH_DNA-bd_sf"/>
</dbReference>
<dbReference type="PANTHER" id="PTHR13022">
    <property type="entry name" value="EUKARYOTIC TRANSLATION INITIATION FACTOR 3 SUBUNIT 11"/>
    <property type="match status" value="1"/>
</dbReference>
<dbReference type="FunFam" id="1.25.40.250:FF:000001">
    <property type="entry name" value="Eukaryotic translation initiation factor 3 subunit K"/>
    <property type="match status" value="1"/>
</dbReference>
<dbReference type="PANTHER" id="PTHR13022:SF0">
    <property type="entry name" value="EUKARYOTIC TRANSLATION INITIATION FACTOR 3 SUBUNIT K"/>
    <property type="match status" value="1"/>
</dbReference>
<name>A0A7R9A677_9CRUS</name>
<dbReference type="GO" id="GO:0005852">
    <property type="term" value="C:eukaryotic translation initiation factor 3 complex"/>
    <property type="evidence" value="ECO:0007669"/>
    <property type="project" value="UniProtKB-UniRule"/>
</dbReference>
<gene>
    <name evidence="7" type="ORF">DSTB1V02_LOCUS9063</name>
</gene>
<reference evidence="7" key="1">
    <citation type="submission" date="2020-11" db="EMBL/GenBank/DDBJ databases">
        <authorList>
            <person name="Tran Van P."/>
        </authorList>
    </citation>
    <scope>NUCLEOTIDE SEQUENCE</scope>
</reference>
<keyword evidence="3 5" id="KW-0648">Protein biosynthesis</keyword>
<dbReference type="GO" id="GO:0003723">
    <property type="term" value="F:RNA binding"/>
    <property type="evidence" value="ECO:0007669"/>
    <property type="project" value="UniProtKB-UniRule"/>
</dbReference>
<dbReference type="GO" id="GO:0003743">
    <property type="term" value="F:translation initiation factor activity"/>
    <property type="evidence" value="ECO:0007669"/>
    <property type="project" value="UniProtKB-UniRule"/>
</dbReference>
<evidence type="ECO:0000313" key="7">
    <source>
        <dbReference type="EMBL" id="CAD7249265.1"/>
    </source>
</evidence>
<dbReference type="GO" id="GO:0006446">
    <property type="term" value="P:regulation of translational initiation"/>
    <property type="evidence" value="ECO:0007669"/>
    <property type="project" value="InterPro"/>
</dbReference>
<dbReference type="PROSITE" id="PS50250">
    <property type="entry name" value="PCI"/>
    <property type="match status" value="1"/>
</dbReference>
<evidence type="ECO:0000313" key="8">
    <source>
        <dbReference type="Proteomes" id="UP000677054"/>
    </source>
</evidence>
<dbReference type="OrthoDB" id="337745at2759"/>
<dbReference type="GO" id="GO:0043022">
    <property type="term" value="F:ribosome binding"/>
    <property type="evidence" value="ECO:0007669"/>
    <property type="project" value="InterPro"/>
</dbReference>
<dbReference type="Gene3D" id="1.25.40.250">
    <property type="entry name" value="ARM repeat, domain 1"/>
    <property type="match status" value="1"/>
</dbReference>
<dbReference type="GO" id="GO:0033290">
    <property type="term" value="C:eukaryotic 48S preinitiation complex"/>
    <property type="evidence" value="ECO:0007669"/>
    <property type="project" value="UniProtKB-UniRule"/>
</dbReference>
<dbReference type="InterPro" id="IPR016024">
    <property type="entry name" value="ARM-type_fold"/>
</dbReference>
<dbReference type="EMBL" id="LR901724">
    <property type="protein sequence ID" value="CAD7249265.1"/>
    <property type="molecule type" value="Genomic_DNA"/>
</dbReference>
<dbReference type="EMBL" id="CAJPEV010002207">
    <property type="protein sequence ID" value="CAG0896109.1"/>
    <property type="molecule type" value="Genomic_DNA"/>
</dbReference>
<dbReference type="InterPro" id="IPR033464">
    <property type="entry name" value="CSN8_PSD8_EIF3K"/>
</dbReference>
<keyword evidence="1 5" id="KW-0963">Cytoplasm</keyword>
<dbReference type="GO" id="GO:0001732">
    <property type="term" value="P:formation of cytoplasmic translation initiation complex"/>
    <property type="evidence" value="ECO:0007669"/>
    <property type="project" value="UniProtKB-UniRule"/>
</dbReference>
<dbReference type="InterPro" id="IPR036388">
    <property type="entry name" value="WH-like_DNA-bd_sf"/>
</dbReference>
<comment type="function">
    <text evidence="4">Component of the eukaryotic translation initiation factor 3 (eIF-3) complex, which is required for several steps in the initiation of protein synthesis. The eIF-3 complex associates with the 40S ribosome and facilitates the recruitment of eIF-1, eIF-1A, eIF-2:GTP:methionyl-tRNAi and eIF-5 to form the 43S pre-initiation complex (43S PIC). The eIF-3 complex stimulates mRNA recruitment to the 43S PIC and scanning of the mRNA for AUG recognition. The eIF-3 complex is also required for disassembly and recycling of post-termination ribosomal complexes and subsequently prevents premature joining of the 40S and 60S ribosomal subunits prior to initiation. The eIF-3 complex specifically targets and initiates translation of a subset of mRNAs involved in cell proliferation, including cell cycling, differentiation and apoptosis, and uses different modes of RNA stem-loop binding to exert either translational activation or repression.</text>
</comment>
<dbReference type="InterPro" id="IPR000717">
    <property type="entry name" value="PCI_dom"/>
</dbReference>
<comment type="subunit">
    <text evidence="5">Component of the eukaryotic translation initiation factor 3 (eIF-3) complex.</text>
</comment>
<accession>A0A7R9A677</accession>
<feature type="domain" description="PCI" evidence="6">
    <location>
        <begin position="40"/>
        <end position="202"/>
    </location>
</feature>
<dbReference type="SUPFAM" id="SSF46785">
    <property type="entry name" value="Winged helix' DNA-binding domain"/>
    <property type="match status" value="1"/>
</dbReference>
<evidence type="ECO:0000256" key="1">
    <source>
        <dbReference type="ARBA" id="ARBA00022490"/>
    </source>
</evidence>
<dbReference type="HAMAP" id="MF_03010">
    <property type="entry name" value="eIF3k"/>
    <property type="match status" value="1"/>
</dbReference>
<proteinExistence type="inferred from homology"/>
<keyword evidence="8" id="KW-1185">Reference proteome</keyword>
<sequence>MADTMRETVSAMLKGIDRYNPENRETLELYIELQARDNEYDLEANLAVLKLYQFNPEFYKTQITALILLKALTNLPHTDFVLCKCLLAQEHLQENTILRIMYMADLLEMCRFKEFWEKIQESPDLVMGITGFEDSIRRFICHVINITFQRIEKTKLVDLLGGVSELMLKEWSDKHGWRDNGDGFMFIANQEENVKTKNITEKIDFESVAGIMAACR</sequence>
<comment type="similarity">
    <text evidence="5">Belongs to the eIF-3 subunit K family.</text>
</comment>
<dbReference type="Gene3D" id="1.10.10.10">
    <property type="entry name" value="Winged helix-like DNA-binding domain superfamily/Winged helix DNA-binding domain"/>
    <property type="match status" value="1"/>
</dbReference>
<evidence type="ECO:0000256" key="2">
    <source>
        <dbReference type="ARBA" id="ARBA00022540"/>
    </source>
</evidence>
<keyword evidence="2 5" id="KW-0396">Initiation factor</keyword>
<dbReference type="InterPro" id="IPR016020">
    <property type="entry name" value="Transl_init_fac_sub12_N_euk"/>
</dbReference>
<evidence type="ECO:0000256" key="3">
    <source>
        <dbReference type="ARBA" id="ARBA00022917"/>
    </source>
</evidence>
<dbReference type="InterPro" id="IPR009374">
    <property type="entry name" value="eIF3k"/>
</dbReference>
<comment type="subcellular location">
    <subcellularLocation>
        <location evidence="5">Cytoplasm</location>
    </subcellularLocation>
</comment>
<dbReference type="GO" id="GO:0016282">
    <property type="term" value="C:eukaryotic 43S preinitiation complex"/>
    <property type="evidence" value="ECO:0007669"/>
    <property type="project" value="UniProtKB-UniRule"/>
</dbReference>
<evidence type="ECO:0000256" key="4">
    <source>
        <dbReference type="ARBA" id="ARBA00057041"/>
    </source>
</evidence>
<dbReference type="SUPFAM" id="SSF48371">
    <property type="entry name" value="ARM repeat"/>
    <property type="match status" value="1"/>
</dbReference>
<evidence type="ECO:0000256" key="5">
    <source>
        <dbReference type="HAMAP-Rule" id="MF_03010"/>
    </source>
</evidence>
<organism evidence="7">
    <name type="scientific">Darwinula stevensoni</name>
    <dbReference type="NCBI Taxonomy" id="69355"/>
    <lineage>
        <taxon>Eukaryota</taxon>
        <taxon>Metazoa</taxon>
        <taxon>Ecdysozoa</taxon>
        <taxon>Arthropoda</taxon>
        <taxon>Crustacea</taxon>
        <taxon>Oligostraca</taxon>
        <taxon>Ostracoda</taxon>
        <taxon>Podocopa</taxon>
        <taxon>Podocopida</taxon>
        <taxon>Darwinulocopina</taxon>
        <taxon>Darwinuloidea</taxon>
        <taxon>Darwinulidae</taxon>
        <taxon>Darwinula</taxon>
    </lineage>
</organism>
<comment type="function">
    <text evidence="5">Component of the eukaryotic translation initiation factor 3 (eIF-3) complex, which is involved in protein synthesis of a specialized repertoire of mRNAs and, together with other initiation factors, stimulates binding of mRNA and methionyl-tRNAi to the 40S ribosome. The eIF-3 complex specifically targets and initiates translation of a subset of mRNAs involved in cell proliferation.</text>
</comment>
<dbReference type="FunFam" id="1.10.10.10:FF:000212">
    <property type="entry name" value="Eukaryotic translation initiation factor 3 subunit K"/>
    <property type="match status" value="1"/>
</dbReference>
<evidence type="ECO:0000259" key="6">
    <source>
        <dbReference type="PROSITE" id="PS50250"/>
    </source>
</evidence>
<dbReference type="AlphaFoldDB" id="A0A7R9A677"/>